<feature type="transmembrane region" description="Helical" evidence="2">
    <location>
        <begin position="399"/>
        <end position="422"/>
    </location>
</feature>
<dbReference type="Proteomes" id="UP000078561">
    <property type="component" value="Unassembled WGS sequence"/>
</dbReference>
<dbReference type="AlphaFoldDB" id="A0A163LR62"/>
<feature type="region of interest" description="Disordered" evidence="1">
    <location>
        <begin position="360"/>
        <end position="388"/>
    </location>
</feature>
<protein>
    <recommendedName>
        <fullName evidence="3">Protein kinase domain-containing protein</fullName>
    </recommendedName>
</protein>
<accession>A0A163LR62</accession>
<dbReference type="STRING" id="4829.A0A163LR62"/>
<feature type="domain" description="Protein kinase" evidence="3">
    <location>
        <begin position="491"/>
        <end position="795"/>
    </location>
</feature>
<dbReference type="PANTHER" id="PTHR44167:SF24">
    <property type="entry name" value="SERINE_THREONINE-PROTEIN KINASE CHK2"/>
    <property type="match status" value="1"/>
</dbReference>
<organism evidence="4">
    <name type="scientific">Absidia glauca</name>
    <name type="common">Pin mould</name>
    <dbReference type="NCBI Taxonomy" id="4829"/>
    <lineage>
        <taxon>Eukaryota</taxon>
        <taxon>Fungi</taxon>
        <taxon>Fungi incertae sedis</taxon>
        <taxon>Mucoromycota</taxon>
        <taxon>Mucoromycotina</taxon>
        <taxon>Mucoromycetes</taxon>
        <taxon>Mucorales</taxon>
        <taxon>Cunninghamellaceae</taxon>
        <taxon>Absidia</taxon>
    </lineage>
</organism>
<dbReference type="Pfam" id="PF00069">
    <property type="entry name" value="Pkinase"/>
    <property type="match status" value="1"/>
</dbReference>
<evidence type="ECO:0000313" key="5">
    <source>
        <dbReference type="Proteomes" id="UP000078561"/>
    </source>
</evidence>
<feature type="compositionally biased region" description="Polar residues" evidence="1">
    <location>
        <begin position="360"/>
        <end position="380"/>
    </location>
</feature>
<evidence type="ECO:0000313" key="4">
    <source>
        <dbReference type="EMBL" id="SAL95728.1"/>
    </source>
</evidence>
<dbReference type="PANTHER" id="PTHR44167">
    <property type="entry name" value="OVARIAN-SPECIFIC SERINE/THREONINE-PROTEIN KINASE LOK-RELATED"/>
    <property type="match status" value="1"/>
</dbReference>
<evidence type="ECO:0000259" key="3">
    <source>
        <dbReference type="PROSITE" id="PS50011"/>
    </source>
</evidence>
<dbReference type="GO" id="GO:0005524">
    <property type="term" value="F:ATP binding"/>
    <property type="evidence" value="ECO:0007669"/>
    <property type="project" value="InterPro"/>
</dbReference>
<dbReference type="SMART" id="SM00220">
    <property type="entry name" value="S_TKc"/>
    <property type="match status" value="1"/>
</dbReference>
<dbReference type="PROSITE" id="PS50011">
    <property type="entry name" value="PROTEIN_KINASE_DOM"/>
    <property type="match status" value="1"/>
</dbReference>
<sequence>MATNVPSTSSTSDIATGCSGIINGQVYAVSPAPNGAYTLNSTLLDATATATSSCSLQPIPDFTYSACTVMSDPPSIVLVGSTHTSAGALTIQFPPTGACQPQSRLESLSSLGRPLSVIPAKCASQSSTSPCYAVLGVSNTDHQYKIQYAPAASFAATTTNTTVTLPPTSDTTIHPILALQPNTVSELYVIGYPSKDQVIIRSNTYQDNNQPYGQGTDTVGGGTASPTSTSAVGGSPLQSGTQTNGLLWGRALPTHLATGVSDNTVLKLDSPIENTGPAVTVGGNIVITSANSLSAQVIPAIMTLSSSNLPVTKIDVNSDTAHAQPGSTIKGIDSLTSVAGQGDSVWINYVDSRGGHMLSSSQQPSLFTSTSSGKDPTVTSPAFEPATDSVGAPSLSTGAIVGIAIGCAVGGILLGLLGFCLWRSKRQKNQRLLLQQQIHPGGGGVYEADIALADQHFLSEKLASTPTYRSIPMVAPLSQDNDDGAAPFSATTALASLTRGINNTTTFADDYYDPTTTKDTLLLESFAYALHPDAPLFASFPQGYATRSATRTHSTVQLPSSTAIPCTIHYFPASSAVWFSQLLQTATHLHTAQSLVTYDAVRLSTSTKHGGYQYIWITSPFHLDHTLDHLLFDNSSSSMVDCTQFSFKAWSTLSMLRALHHMHSQGWIHRKINPASFFYDQASTVTEWHLTDFYQSTQSGAHTNDAVVWDDYSAPETGAHPSMDIWSLGCVLYTLATGKRLGDMHPLQTKLDAMLDEVAAVDASYRELLGRMLQINPDARDSLPNLIAYWTHTNGLDDDDD</sequence>
<name>A0A163LR62_ABSGL</name>
<evidence type="ECO:0000256" key="2">
    <source>
        <dbReference type="SAM" id="Phobius"/>
    </source>
</evidence>
<dbReference type="SUPFAM" id="SSF56112">
    <property type="entry name" value="Protein kinase-like (PK-like)"/>
    <property type="match status" value="1"/>
</dbReference>
<dbReference type="GO" id="GO:0004674">
    <property type="term" value="F:protein serine/threonine kinase activity"/>
    <property type="evidence" value="ECO:0007669"/>
    <property type="project" value="TreeGrafter"/>
</dbReference>
<keyword evidence="2" id="KW-0812">Transmembrane</keyword>
<feature type="region of interest" description="Disordered" evidence="1">
    <location>
        <begin position="205"/>
        <end position="239"/>
    </location>
</feature>
<keyword evidence="2" id="KW-0472">Membrane</keyword>
<dbReference type="Gene3D" id="1.10.510.10">
    <property type="entry name" value="Transferase(Phosphotransferase) domain 1"/>
    <property type="match status" value="1"/>
</dbReference>
<feature type="compositionally biased region" description="Polar residues" evidence="1">
    <location>
        <begin position="224"/>
        <end position="239"/>
    </location>
</feature>
<reference evidence="4" key="1">
    <citation type="submission" date="2016-04" db="EMBL/GenBank/DDBJ databases">
        <authorList>
            <person name="Evans L.H."/>
            <person name="Alamgir A."/>
            <person name="Owens N."/>
            <person name="Weber N.D."/>
            <person name="Virtaneva K."/>
            <person name="Barbian K."/>
            <person name="Babar A."/>
            <person name="Rosenke K."/>
        </authorList>
    </citation>
    <scope>NUCLEOTIDE SEQUENCE [LARGE SCALE GENOMIC DNA]</scope>
    <source>
        <strain evidence="4">CBS 101.48</strain>
    </source>
</reference>
<gene>
    <name evidence="4" type="primary">ABSGL_01069.1 scaffold 1223</name>
</gene>
<dbReference type="OrthoDB" id="2289236at2759"/>
<dbReference type="EMBL" id="LT550481">
    <property type="protein sequence ID" value="SAL95728.1"/>
    <property type="molecule type" value="Genomic_DNA"/>
</dbReference>
<dbReference type="GO" id="GO:0044773">
    <property type="term" value="P:mitotic DNA damage checkpoint signaling"/>
    <property type="evidence" value="ECO:0007669"/>
    <property type="project" value="TreeGrafter"/>
</dbReference>
<evidence type="ECO:0000256" key="1">
    <source>
        <dbReference type="SAM" id="MobiDB-lite"/>
    </source>
</evidence>
<keyword evidence="5" id="KW-1185">Reference proteome</keyword>
<keyword evidence="2" id="KW-1133">Transmembrane helix</keyword>
<dbReference type="InParanoid" id="A0A163LR62"/>
<proteinExistence type="predicted"/>
<dbReference type="InterPro" id="IPR000719">
    <property type="entry name" value="Prot_kinase_dom"/>
</dbReference>
<dbReference type="GO" id="GO:0005634">
    <property type="term" value="C:nucleus"/>
    <property type="evidence" value="ECO:0007669"/>
    <property type="project" value="TreeGrafter"/>
</dbReference>
<feature type="compositionally biased region" description="Polar residues" evidence="1">
    <location>
        <begin position="205"/>
        <end position="217"/>
    </location>
</feature>
<dbReference type="InterPro" id="IPR011009">
    <property type="entry name" value="Kinase-like_dom_sf"/>
</dbReference>